<dbReference type="EMBL" id="MVGT01003166">
    <property type="protein sequence ID" value="OVA05142.1"/>
    <property type="molecule type" value="Genomic_DNA"/>
</dbReference>
<organism evidence="1 2">
    <name type="scientific">Macleaya cordata</name>
    <name type="common">Five-seeded plume-poppy</name>
    <name type="synonym">Bocconia cordata</name>
    <dbReference type="NCBI Taxonomy" id="56857"/>
    <lineage>
        <taxon>Eukaryota</taxon>
        <taxon>Viridiplantae</taxon>
        <taxon>Streptophyta</taxon>
        <taxon>Embryophyta</taxon>
        <taxon>Tracheophyta</taxon>
        <taxon>Spermatophyta</taxon>
        <taxon>Magnoliopsida</taxon>
        <taxon>Ranunculales</taxon>
        <taxon>Papaveraceae</taxon>
        <taxon>Papaveroideae</taxon>
        <taxon>Macleaya</taxon>
    </lineage>
</organism>
<proteinExistence type="predicted"/>
<accession>A0A200Q3W7</accession>
<evidence type="ECO:0000313" key="1">
    <source>
        <dbReference type="EMBL" id="OVA05142.1"/>
    </source>
</evidence>
<protein>
    <recommendedName>
        <fullName evidence="3">Reverse transcriptase zinc-binding domain</fullName>
    </recommendedName>
</protein>
<dbReference type="Proteomes" id="UP000195402">
    <property type="component" value="Unassembled WGS sequence"/>
</dbReference>
<gene>
    <name evidence="1" type="ORF">BVC80_8895g8</name>
</gene>
<dbReference type="OrthoDB" id="696485at2759"/>
<name>A0A200Q3W7_MACCD</name>
<evidence type="ECO:0000313" key="2">
    <source>
        <dbReference type="Proteomes" id="UP000195402"/>
    </source>
</evidence>
<evidence type="ECO:0008006" key="3">
    <source>
        <dbReference type="Google" id="ProtNLM"/>
    </source>
</evidence>
<dbReference type="AlphaFoldDB" id="A0A200Q3W7"/>
<dbReference type="InParanoid" id="A0A200Q3W7"/>
<reference evidence="1 2" key="1">
    <citation type="journal article" date="2017" name="Mol. Plant">
        <title>The Genome of Medicinal Plant Macleaya cordata Provides New Insights into Benzylisoquinoline Alkaloids Metabolism.</title>
        <authorList>
            <person name="Liu X."/>
            <person name="Liu Y."/>
            <person name="Huang P."/>
            <person name="Ma Y."/>
            <person name="Qing Z."/>
            <person name="Tang Q."/>
            <person name="Cao H."/>
            <person name="Cheng P."/>
            <person name="Zheng Y."/>
            <person name="Yuan Z."/>
            <person name="Zhou Y."/>
            <person name="Liu J."/>
            <person name="Tang Z."/>
            <person name="Zhuo Y."/>
            <person name="Zhang Y."/>
            <person name="Yu L."/>
            <person name="Huang J."/>
            <person name="Yang P."/>
            <person name="Peng Q."/>
            <person name="Zhang J."/>
            <person name="Jiang W."/>
            <person name="Zhang Z."/>
            <person name="Lin K."/>
            <person name="Ro D.K."/>
            <person name="Chen X."/>
            <person name="Xiong X."/>
            <person name="Shang Y."/>
            <person name="Huang S."/>
            <person name="Zeng J."/>
        </authorList>
    </citation>
    <scope>NUCLEOTIDE SEQUENCE [LARGE SCALE GENOMIC DNA]</scope>
    <source>
        <strain evidence="2">cv. BLH2017</strain>
        <tissue evidence="1">Root</tissue>
    </source>
</reference>
<comment type="caution">
    <text evidence="1">The sequence shown here is derived from an EMBL/GenBank/DDBJ whole genome shotgun (WGS) entry which is preliminary data.</text>
</comment>
<dbReference type="OMA" id="FNITACA"/>
<keyword evidence="2" id="KW-1185">Reference proteome</keyword>
<sequence length="99" mass="11636">MGDHIFLHCPIAREVWDFISSSFNITACAPPTVELLLCSWHRFKLPVKGRKLWQAIPYAVIWTLWKTRNEAVFQNEEVSFPKIILLLKGTLFYWSRGQE</sequence>